<protein>
    <recommendedName>
        <fullName evidence="13">Peptidase M50 domain-containing protein</fullName>
    </recommendedName>
</protein>
<evidence type="ECO:0000256" key="1">
    <source>
        <dbReference type="ARBA" id="ARBA00001947"/>
    </source>
</evidence>
<evidence type="ECO:0000313" key="14">
    <source>
        <dbReference type="EMBL" id="GAA5062177.1"/>
    </source>
</evidence>
<dbReference type="Proteomes" id="UP001501729">
    <property type="component" value="Unassembled WGS sequence"/>
</dbReference>
<evidence type="ECO:0000256" key="12">
    <source>
        <dbReference type="SAM" id="Phobius"/>
    </source>
</evidence>
<keyword evidence="5 12" id="KW-0812">Transmembrane</keyword>
<evidence type="ECO:0000256" key="4">
    <source>
        <dbReference type="ARBA" id="ARBA00022670"/>
    </source>
</evidence>
<feature type="transmembrane region" description="Helical" evidence="12">
    <location>
        <begin position="65"/>
        <end position="92"/>
    </location>
</feature>
<reference evidence="14 15" key="1">
    <citation type="journal article" date="2019" name="Int. J. Syst. Evol. Microbiol.">
        <title>The Global Catalogue of Microorganisms (GCM) 10K type strain sequencing project: providing services to taxonomists for standard genome sequencing and annotation.</title>
        <authorList>
            <consortium name="The Broad Institute Genomics Platform"/>
            <consortium name="The Broad Institute Genome Sequencing Center for Infectious Disease"/>
            <person name="Wu L."/>
            <person name="Ma J."/>
        </authorList>
    </citation>
    <scope>NUCLEOTIDE SEQUENCE [LARGE SCALE GENOMIC DNA]</scope>
    <source>
        <strain evidence="14 15">JCM 17504</strain>
    </source>
</reference>
<dbReference type="PANTHER" id="PTHR39188">
    <property type="entry name" value="MEMBRANE-ASSOCIATED ZINC METALLOPROTEASE M50B"/>
    <property type="match status" value="1"/>
</dbReference>
<feature type="transmembrane region" description="Helical" evidence="12">
    <location>
        <begin position="14"/>
        <end position="34"/>
    </location>
</feature>
<evidence type="ECO:0000256" key="11">
    <source>
        <dbReference type="ARBA" id="ARBA00023136"/>
    </source>
</evidence>
<dbReference type="GeneID" id="68616548"/>
<dbReference type="GO" id="GO:0006508">
    <property type="term" value="P:proteolysis"/>
    <property type="evidence" value="ECO:0007669"/>
    <property type="project" value="UniProtKB-KW"/>
</dbReference>
<dbReference type="EMBL" id="BAABKX010000022">
    <property type="protein sequence ID" value="GAA5062177.1"/>
    <property type="molecule type" value="Genomic_DNA"/>
</dbReference>
<evidence type="ECO:0000256" key="6">
    <source>
        <dbReference type="ARBA" id="ARBA00022723"/>
    </source>
</evidence>
<keyword evidence="9 12" id="KW-1133">Transmembrane helix</keyword>
<dbReference type="GO" id="GO:0046872">
    <property type="term" value="F:metal ion binding"/>
    <property type="evidence" value="ECO:0007669"/>
    <property type="project" value="UniProtKB-KW"/>
</dbReference>
<evidence type="ECO:0000259" key="13">
    <source>
        <dbReference type="Pfam" id="PF02163"/>
    </source>
</evidence>
<gene>
    <name evidence="14" type="ORF">GCM10025751_49120</name>
</gene>
<keyword evidence="10" id="KW-0482">Metalloprotease</keyword>
<comment type="subcellular location">
    <subcellularLocation>
        <location evidence="2">Membrane</location>
        <topology evidence="2">Multi-pass membrane protein</topology>
    </subcellularLocation>
</comment>
<keyword evidence="11 12" id="KW-0472">Membrane</keyword>
<proteinExistence type="inferred from homology"/>
<name>A0AAV3UPH0_9EURY</name>
<dbReference type="InterPro" id="IPR008915">
    <property type="entry name" value="Peptidase_M50"/>
</dbReference>
<comment type="cofactor">
    <cofactor evidence="1">
        <name>Zn(2+)</name>
        <dbReference type="ChEBI" id="CHEBI:29105"/>
    </cofactor>
</comment>
<dbReference type="Pfam" id="PF02163">
    <property type="entry name" value="Peptidase_M50"/>
    <property type="match status" value="1"/>
</dbReference>
<feature type="domain" description="Peptidase M50" evidence="13">
    <location>
        <begin position="14"/>
        <end position="69"/>
    </location>
</feature>
<keyword evidence="15" id="KW-1185">Reference proteome</keyword>
<dbReference type="RefSeq" id="WP_227777908.1">
    <property type="nucleotide sequence ID" value="NZ_BAABKX010000022.1"/>
</dbReference>
<evidence type="ECO:0000256" key="5">
    <source>
        <dbReference type="ARBA" id="ARBA00022692"/>
    </source>
</evidence>
<accession>A0AAV3UPH0</accession>
<evidence type="ECO:0000256" key="7">
    <source>
        <dbReference type="ARBA" id="ARBA00022801"/>
    </source>
</evidence>
<organism evidence="14 15">
    <name type="scientific">Haladaptatus pallidirubidus</name>
    <dbReference type="NCBI Taxonomy" id="1008152"/>
    <lineage>
        <taxon>Archaea</taxon>
        <taxon>Methanobacteriati</taxon>
        <taxon>Methanobacteriota</taxon>
        <taxon>Stenosarchaea group</taxon>
        <taxon>Halobacteria</taxon>
        <taxon>Halobacteriales</taxon>
        <taxon>Haladaptataceae</taxon>
        <taxon>Haladaptatus</taxon>
    </lineage>
</organism>
<dbReference type="AlphaFoldDB" id="A0AAV3UPH0"/>
<evidence type="ECO:0000313" key="15">
    <source>
        <dbReference type="Proteomes" id="UP001501729"/>
    </source>
</evidence>
<keyword evidence="7" id="KW-0378">Hydrolase</keyword>
<keyword evidence="8" id="KW-0862">Zinc</keyword>
<evidence type="ECO:0000256" key="9">
    <source>
        <dbReference type="ARBA" id="ARBA00022989"/>
    </source>
</evidence>
<evidence type="ECO:0000256" key="2">
    <source>
        <dbReference type="ARBA" id="ARBA00004141"/>
    </source>
</evidence>
<evidence type="ECO:0000256" key="3">
    <source>
        <dbReference type="ARBA" id="ARBA00007931"/>
    </source>
</evidence>
<dbReference type="PANTHER" id="PTHR39188:SF3">
    <property type="entry name" value="STAGE IV SPORULATION PROTEIN FB"/>
    <property type="match status" value="1"/>
</dbReference>
<keyword evidence="4" id="KW-0645">Protease</keyword>
<evidence type="ECO:0000256" key="8">
    <source>
        <dbReference type="ARBA" id="ARBA00022833"/>
    </source>
</evidence>
<sequence>MQVLPPSLPITNFVIGWLAVTNVSLAFFNLFPAFPMDGGRILRALLARSRPYTAATRTAARVGTVFALLFAILGVLSFSPIMIVLALFIYAVTSESRIMALSDLLEGVTVAI</sequence>
<keyword evidence="6" id="KW-0479">Metal-binding</keyword>
<evidence type="ECO:0000256" key="10">
    <source>
        <dbReference type="ARBA" id="ARBA00023049"/>
    </source>
</evidence>
<comment type="similarity">
    <text evidence="3">Belongs to the peptidase M50B family.</text>
</comment>
<comment type="caution">
    <text evidence="14">The sequence shown here is derived from an EMBL/GenBank/DDBJ whole genome shotgun (WGS) entry which is preliminary data.</text>
</comment>
<dbReference type="GO" id="GO:0016020">
    <property type="term" value="C:membrane"/>
    <property type="evidence" value="ECO:0007669"/>
    <property type="project" value="UniProtKB-SubCell"/>
</dbReference>
<dbReference type="GO" id="GO:0008237">
    <property type="term" value="F:metallopeptidase activity"/>
    <property type="evidence" value="ECO:0007669"/>
    <property type="project" value="UniProtKB-KW"/>
</dbReference>